<gene>
    <name evidence="1" type="ORF">GPAL_3689</name>
</gene>
<evidence type="ECO:0008006" key="3">
    <source>
        <dbReference type="Google" id="ProtNLM"/>
    </source>
</evidence>
<name>K7A4V0_9ALTE</name>
<dbReference type="EMBL" id="BAEQ01000063">
    <property type="protein sequence ID" value="GAC30530.1"/>
    <property type="molecule type" value="Genomic_DNA"/>
</dbReference>
<dbReference type="STRING" id="1121922.GCA_000428905_03239"/>
<evidence type="ECO:0000313" key="1">
    <source>
        <dbReference type="EMBL" id="GAC30530.1"/>
    </source>
</evidence>
<reference evidence="2" key="1">
    <citation type="journal article" date="2014" name="Environ. Microbiol.">
        <title>Comparative genomics of the marine bacterial genus Glaciecola reveals the high degree of genomic diversity and genomic characteristic for cold adaptation.</title>
        <authorList>
            <person name="Qin Q.L."/>
            <person name="Xie B.B."/>
            <person name="Yu Y."/>
            <person name="Shu Y.L."/>
            <person name="Rong J.C."/>
            <person name="Zhang Y.J."/>
            <person name="Zhao D.L."/>
            <person name="Chen X.L."/>
            <person name="Zhang X.Y."/>
            <person name="Chen B."/>
            <person name="Zhou B.C."/>
            <person name="Zhang Y.Z."/>
        </authorList>
    </citation>
    <scope>NUCLEOTIDE SEQUENCE [LARGE SCALE GENOMIC DNA]</scope>
    <source>
        <strain evidence="2">ACAM 615</strain>
    </source>
</reference>
<dbReference type="InterPro" id="IPR025187">
    <property type="entry name" value="DUF4112"/>
</dbReference>
<dbReference type="PANTHER" id="PTHR35519:SF2">
    <property type="entry name" value="PH DOMAIN PROTEIN"/>
    <property type="match status" value="1"/>
</dbReference>
<proteinExistence type="predicted"/>
<dbReference type="Proteomes" id="UP000006251">
    <property type="component" value="Unassembled WGS sequence"/>
</dbReference>
<evidence type="ECO:0000313" key="2">
    <source>
        <dbReference type="Proteomes" id="UP000006251"/>
    </source>
</evidence>
<dbReference type="PANTHER" id="PTHR35519">
    <property type="entry name" value="MEMBRANE PROTEINS"/>
    <property type="match status" value="1"/>
</dbReference>
<dbReference type="AlphaFoldDB" id="K7A4V0"/>
<sequence length="158" mass="17745">MKDGVMKEHSPQTLANSLEDNHFRAPDALLKAQQLANLLDTAVKVPFIGISVGLDFLVGLIPVIGDTTMLIASLRIVQLGRSLGLPAPLQKTMLRNTIIDFGLGFVPLVGDLVDLFYKANLKNVRIMERWWIEQNKQQLDARAQQKLLEWEQQQDSVK</sequence>
<dbReference type="Pfam" id="PF13430">
    <property type="entry name" value="DUF4112"/>
    <property type="match status" value="1"/>
</dbReference>
<keyword evidence="2" id="KW-1185">Reference proteome</keyword>
<protein>
    <recommendedName>
        <fullName evidence="3">DUF4112 domain-containing protein</fullName>
    </recommendedName>
</protein>
<comment type="caution">
    <text evidence="1">The sequence shown here is derived from an EMBL/GenBank/DDBJ whole genome shotgun (WGS) entry which is preliminary data.</text>
</comment>
<organism evidence="1 2">
    <name type="scientific">Brumicola pallidula DSM 14239 = ACAM 615</name>
    <dbReference type="NCBI Taxonomy" id="1121922"/>
    <lineage>
        <taxon>Bacteria</taxon>
        <taxon>Pseudomonadati</taxon>
        <taxon>Pseudomonadota</taxon>
        <taxon>Gammaproteobacteria</taxon>
        <taxon>Alteromonadales</taxon>
        <taxon>Alteromonadaceae</taxon>
        <taxon>Brumicola</taxon>
    </lineage>
</organism>
<accession>K7A4V0</accession>